<name>A1BDD3_CHLPD</name>
<keyword evidence="3" id="KW-1185">Reference proteome</keyword>
<dbReference type="CAZy" id="GT4">
    <property type="family name" value="Glycosyltransferase Family 4"/>
</dbReference>
<dbReference type="PANTHER" id="PTHR43179">
    <property type="entry name" value="RHAMNOSYLTRANSFERASE WBBL"/>
    <property type="match status" value="1"/>
</dbReference>
<proteinExistence type="predicted"/>
<dbReference type="InterPro" id="IPR029044">
    <property type="entry name" value="Nucleotide-diphossugar_trans"/>
</dbReference>
<dbReference type="SUPFAM" id="SSF53448">
    <property type="entry name" value="Nucleotide-diphospho-sugar transferases"/>
    <property type="match status" value="1"/>
</dbReference>
<dbReference type="InterPro" id="IPR001173">
    <property type="entry name" value="Glyco_trans_2-like"/>
</dbReference>
<dbReference type="Gene3D" id="3.40.50.150">
    <property type="entry name" value="Vaccinia Virus protein VP39"/>
    <property type="match status" value="1"/>
</dbReference>
<dbReference type="KEGG" id="cph:Cpha266_0351"/>
<dbReference type="eggNOG" id="COG0438">
    <property type="taxonomic scope" value="Bacteria"/>
</dbReference>
<dbReference type="STRING" id="290317.Cpha266_0351"/>
<dbReference type="Gene3D" id="3.40.50.2000">
    <property type="entry name" value="Glycogen Phosphorylase B"/>
    <property type="match status" value="1"/>
</dbReference>
<dbReference type="Proteomes" id="UP000008701">
    <property type="component" value="Chromosome"/>
</dbReference>
<dbReference type="InterPro" id="IPR029063">
    <property type="entry name" value="SAM-dependent_MTases_sf"/>
</dbReference>
<dbReference type="GO" id="GO:0016740">
    <property type="term" value="F:transferase activity"/>
    <property type="evidence" value="ECO:0007669"/>
    <property type="project" value="UniProtKB-KW"/>
</dbReference>
<dbReference type="OrthoDB" id="9807209at2"/>
<evidence type="ECO:0000313" key="2">
    <source>
        <dbReference type="EMBL" id="ABL64410.1"/>
    </source>
</evidence>
<dbReference type="SUPFAM" id="SSF53335">
    <property type="entry name" value="S-adenosyl-L-methionine-dependent methyltransferases"/>
    <property type="match status" value="1"/>
</dbReference>
<dbReference type="CDD" id="cd04186">
    <property type="entry name" value="GT_2_like_c"/>
    <property type="match status" value="1"/>
</dbReference>
<dbReference type="eggNOG" id="COG1216">
    <property type="taxonomic scope" value="Bacteria"/>
</dbReference>
<evidence type="ECO:0000313" key="3">
    <source>
        <dbReference type="Proteomes" id="UP000008701"/>
    </source>
</evidence>
<dbReference type="HOGENOM" id="CLU_280853_0_0_10"/>
<dbReference type="Pfam" id="PF13578">
    <property type="entry name" value="Methyltransf_24"/>
    <property type="match status" value="1"/>
</dbReference>
<reference evidence="2 3" key="1">
    <citation type="submission" date="2006-12" db="EMBL/GenBank/DDBJ databases">
        <title>Complete sequence of Chlorobium phaeobacteroides DSM 266.</title>
        <authorList>
            <consortium name="US DOE Joint Genome Institute"/>
            <person name="Copeland A."/>
            <person name="Lucas S."/>
            <person name="Lapidus A."/>
            <person name="Barry K."/>
            <person name="Detter J.C."/>
            <person name="Glavina del Rio T."/>
            <person name="Hammon N."/>
            <person name="Israni S."/>
            <person name="Pitluck S."/>
            <person name="Goltsman E."/>
            <person name="Schmutz J."/>
            <person name="Larimer F."/>
            <person name="Land M."/>
            <person name="Hauser L."/>
            <person name="Mikhailova N."/>
            <person name="Li T."/>
            <person name="Overmann J."/>
            <person name="Bryant D.A."/>
            <person name="Richardson P."/>
        </authorList>
    </citation>
    <scope>NUCLEOTIDE SEQUENCE [LARGE SCALE GENOMIC DNA]</scope>
    <source>
        <strain evidence="2 3">DSM 266</strain>
    </source>
</reference>
<sequence>MINKSLFLKPARIIEPIGWLGHIPFSFWIVEAAKPQVIVELGTHSGNSYFSFCQSVKYNSLPTLCYAIYSCLNNEQTELYNADIIDSLLTYNNEHYQAFSNVTGNTYYNALSFFEDASIDILHINSEGTYTSVVNLFNAWIPKLSSSGIVLFDNINASENNTEVYKLWGYVKNIYPNLTIEHSNGLGVIFTGNMYNDNINEFIKTIETEANRNIIGTLFEKIGNTIEMDFQIRRLLNSLKEADTMIDMLNQTISNRETVINKLIQTIEKNDETIKSFSKKHDFVKVKPLRKLKKSIRKRAHTLSKLFFKVEDKNHLSVNTHNSNAEWFLKEYKNIACSDNKHCFHYKFGIIDHLAENNSFFKESKPTASIIIPVYGNISYTIKCIESLLNLPDSTSFEIIIIDDHSPDNSYETLNKISQIKLIRNDCNKGFIHSCNSGASLATGEYLIFLNNDTEVLNAWLDSLIAPFIIHDNVGLVGSQIIYPDGRLQEAGGVILSDGSGLNYGRLSDPNKPEYNFLREVDYCSGCSIAIKKSLFDSIGGFDTLFIPAYYEDTDIAFTVRKMGYKVLYQPASKVIHHEGITSGTDLKKGVKKFQNTNKIKFYNKWETQLKSHNILPDNYSLAKCKYYKDTILFIDACTPTPDKDSGSVDAFFHQYIFTKLNFKVTFIPDNLIFLDGYTQVLQQLGIECLYKPHITSIENFLKTRGAEFKYVVLSRVGIAVKHINAIKKYCPNSILIFNLVDIHYIREARQARTLNSIELLHKAKKTKATELSIMKRSDVNIIISESEVKHLSKIDPELKLFNLPLILDMHQRTNNFENRKNIMFIGGFQHSPNVDAVLYFSREIWPLVKTRLVDAHFIIIGSEMPNEIINLHNQNGILSIGYIEDLSPFFNSCKFSIAPLRYGAGQKGKLARSGSYGLPSVATSIAVEGMGLKHEKHILIADKPDDFANSIERLYHDSILWEKLSKNIYDYTNSEYSITKGISRISNLIHALN</sequence>
<dbReference type="PANTHER" id="PTHR43179:SF7">
    <property type="entry name" value="RHAMNOSYLTRANSFERASE WBBL"/>
    <property type="match status" value="1"/>
</dbReference>
<keyword evidence="2" id="KW-0808">Transferase</keyword>
<dbReference type="Pfam" id="PF00535">
    <property type="entry name" value="Glycos_transf_2"/>
    <property type="match status" value="1"/>
</dbReference>
<dbReference type="Gene3D" id="3.90.550.10">
    <property type="entry name" value="Spore Coat Polysaccharide Biosynthesis Protein SpsA, Chain A"/>
    <property type="match status" value="1"/>
</dbReference>
<feature type="domain" description="Glycosyltransferase 2-like" evidence="1">
    <location>
        <begin position="369"/>
        <end position="492"/>
    </location>
</feature>
<dbReference type="CAZy" id="GT2">
    <property type="family name" value="Glycosyltransferase Family 2"/>
</dbReference>
<organism evidence="2 3">
    <name type="scientific">Chlorobium phaeobacteroides (strain DSM 266 / SMG 266 / 2430)</name>
    <dbReference type="NCBI Taxonomy" id="290317"/>
    <lineage>
        <taxon>Bacteria</taxon>
        <taxon>Pseudomonadati</taxon>
        <taxon>Chlorobiota</taxon>
        <taxon>Chlorobiia</taxon>
        <taxon>Chlorobiales</taxon>
        <taxon>Chlorobiaceae</taxon>
        <taxon>Chlorobium/Pelodictyon group</taxon>
        <taxon>Chlorobium</taxon>
    </lineage>
</organism>
<dbReference type="SUPFAM" id="SSF53756">
    <property type="entry name" value="UDP-Glycosyltransferase/glycogen phosphorylase"/>
    <property type="match status" value="1"/>
</dbReference>
<dbReference type="RefSeq" id="WP_011744244.1">
    <property type="nucleotide sequence ID" value="NC_008639.1"/>
</dbReference>
<dbReference type="EMBL" id="CP000492">
    <property type="protein sequence ID" value="ABL64410.1"/>
    <property type="molecule type" value="Genomic_DNA"/>
</dbReference>
<accession>A1BDD3</accession>
<dbReference type="AlphaFoldDB" id="A1BDD3"/>
<evidence type="ECO:0000259" key="1">
    <source>
        <dbReference type="Pfam" id="PF00535"/>
    </source>
</evidence>
<gene>
    <name evidence="2" type="ordered locus">Cpha266_0351</name>
</gene>
<protein>
    <submittedName>
        <fullName evidence="2">Glycosyl transferase, family 2</fullName>
    </submittedName>
</protein>
<dbReference type="Pfam" id="PF13692">
    <property type="entry name" value="Glyco_trans_1_4"/>
    <property type="match status" value="1"/>
</dbReference>